<name>A0A4R6IK39_9SPHI</name>
<keyword evidence="2" id="KW-0805">Transcription regulation</keyword>
<dbReference type="InterPro" id="IPR039425">
    <property type="entry name" value="RNA_pol_sigma-70-like"/>
</dbReference>
<comment type="similarity">
    <text evidence="1">Belongs to the sigma-70 factor family. ECF subfamily.</text>
</comment>
<evidence type="ECO:0000256" key="2">
    <source>
        <dbReference type="ARBA" id="ARBA00023015"/>
    </source>
</evidence>
<comment type="caution">
    <text evidence="7">The sequence shown here is derived from an EMBL/GenBank/DDBJ whole genome shotgun (WGS) entry which is preliminary data.</text>
</comment>
<dbReference type="EMBL" id="SNWM01000002">
    <property type="protein sequence ID" value="TDO22424.1"/>
    <property type="molecule type" value="Genomic_DNA"/>
</dbReference>
<evidence type="ECO:0000259" key="5">
    <source>
        <dbReference type="Pfam" id="PF04542"/>
    </source>
</evidence>
<organism evidence="7 8">
    <name type="scientific">Pedobacter duraquae</name>
    <dbReference type="NCBI Taxonomy" id="425511"/>
    <lineage>
        <taxon>Bacteria</taxon>
        <taxon>Pseudomonadati</taxon>
        <taxon>Bacteroidota</taxon>
        <taxon>Sphingobacteriia</taxon>
        <taxon>Sphingobacteriales</taxon>
        <taxon>Sphingobacteriaceae</taxon>
        <taxon>Pedobacter</taxon>
    </lineage>
</organism>
<dbReference type="GO" id="GO:0016987">
    <property type="term" value="F:sigma factor activity"/>
    <property type="evidence" value="ECO:0007669"/>
    <property type="project" value="UniProtKB-KW"/>
</dbReference>
<evidence type="ECO:0000256" key="1">
    <source>
        <dbReference type="ARBA" id="ARBA00010641"/>
    </source>
</evidence>
<dbReference type="InterPro" id="IPR007627">
    <property type="entry name" value="RNA_pol_sigma70_r2"/>
</dbReference>
<gene>
    <name evidence="7" type="ORF">CLV32_1397</name>
</gene>
<dbReference type="InterPro" id="IPR013249">
    <property type="entry name" value="RNA_pol_sigma70_r4_t2"/>
</dbReference>
<dbReference type="AlphaFoldDB" id="A0A4R6IK39"/>
<dbReference type="PANTHER" id="PTHR43133:SF46">
    <property type="entry name" value="RNA POLYMERASE SIGMA-70 FACTOR ECF SUBFAMILY"/>
    <property type="match status" value="1"/>
</dbReference>
<dbReference type="InterPro" id="IPR013325">
    <property type="entry name" value="RNA_pol_sigma_r2"/>
</dbReference>
<dbReference type="InterPro" id="IPR036388">
    <property type="entry name" value="WH-like_DNA-bd_sf"/>
</dbReference>
<evidence type="ECO:0000313" key="7">
    <source>
        <dbReference type="EMBL" id="TDO22424.1"/>
    </source>
</evidence>
<keyword evidence="4" id="KW-0804">Transcription</keyword>
<dbReference type="SUPFAM" id="SSF88946">
    <property type="entry name" value="Sigma2 domain of RNA polymerase sigma factors"/>
    <property type="match status" value="1"/>
</dbReference>
<protein>
    <submittedName>
        <fullName evidence="7">RNA polymerase sigma-70 factor (ECF subfamily)</fullName>
    </submittedName>
</protein>
<evidence type="ECO:0000256" key="4">
    <source>
        <dbReference type="ARBA" id="ARBA00023163"/>
    </source>
</evidence>
<dbReference type="Gene3D" id="1.10.1740.10">
    <property type="match status" value="1"/>
</dbReference>
<dbReference type="Gene3D" id="1.10.10.10">
    <property type="entry name" value="Winged helix-like DNA-binding domain superfamily/Winged helix DNA-binding domain"/>
    <property type="match status" value="1"/>
</dbReference>
<accession>A0A4R6IK39</accession>
<keyword evidence="8" id="KW-1185">Reference proteome</keyword>
<dbReference type="Proteomes" id="UP000295499">
    <property type="component" value="Unassembled WGS sequence"/>
</dbReference>
<evidence type="ECO:0000259" key="6">
    <source>
        <dbReference type="Pfam" id="PF08281"/>
    </source>
</evidence>
<proteinExistence type="inferred from homology"/>
<keyword evidence="3" id="KW-0731">Sigma factor</keyword>
<dbReference type="GO" id="GO:0006352">
    <property type="term" value="P:DNA-templated transcription initiation"/>
    <property type="evidence" value="ECO:0007669"/>
    <property type="project" value="InterPro"/>
</dbReference>
<dbReference type="InterPro" id="IPR014284">
    <property type="entry name" value="RNA_pol_sigma-70_dom"/>
</dbReference>
<sequence>MSGKDIRFQKIIVGIKAHDLVVQEQIYKLYWGYLMAVCLRYLNDRDVAMEVVNDSFIKAFKIVFDFKFDDDQEVAHKMFKSWLTKIAVRTALDSLRSKRSYLSYTDDYQEIPEDYVAVESKLYAADILSLLQEIPDLHRTVFNLYEIEGFSHEEVSGMLKIPASSSRTYLTRAKMKLRELYKIKMES</sequence>
<dbReference type="CDD" id="cd06171">
    <property type="entry name" value="Sigma70_r4"/>
    <property type="match status" value="1"/>
</dbReference>
<dbReference type="SUPFAM" id="SSF88659">
    <property type="entry name" value="Sigma3 and sigma4 domains of RNA polymerase sigma factors"/>
    <property type="match status" value="1"/>
</dbReference>
<dbReference type="InterPro" id="IPR013324">
    <property type="entry name" value="RNA_pol_sigma_r3/r4-like"/>
</dbReference>
<dbReference type="Pfam" id="PF04542">
    <property type="entry name" value="Sigma70_r2"/>
    <property type="match status" value="1"/>
</dbReference>
<dbReference type="PANTHER" id="PTHR43133">
    <property type="entry name" value="RNA POLYMERASE ECF-TYPE SIGMA FACTO"/>
    <property type="match status" value="1"/>
</dbReference>
<evidence type="ECO:0000313" key="8">
    <source>
        <dbReference type="Proteomes" id="UP000295499"/>
    </source>
</evidence>
<feature type="domain" description="RNA polymerase sigma factor 70 region 4 type 2" evidence="6">
    <location>
        <begin position="126"/>
        <end position="177"/>
    </location>
</feature>
<dbReference type="GO" id="GO:0003677">
    <property type="term" value="F:DNA binding"/>
    <property type="evidence" value="ECO:0007669"/>
    <property type="project" value="InterPro"/>
</dbReference>
<feature type="domain" description="RNA polymerase sigma-70 region 2" evidence="5">
    <location>
        <begin position="28"/>
        <end position="99"/>
    </location>
</feature>
<reference evidence="7 8" key="1">
    <citation type="submission" date="2019-03" db="EMBL/GenBank/DDBJ databases">
        <title>Genomic Encyclopedia of Archaeal and Bacterial Type Strains, Phase II (KMG-II): from individual species to whole genera.</title>
        <authorList>
            <person name="Goeker M."/>
        </authorList>
    </citation>
    <scope>NUCLEOTIDE SEQUENCE [LARGE SCALE GENOMIC DNA]</scope>
    <source>
        <strain evidence="7 8">DSM 19034</strain>
    </source>
</reference>
<dbReference type="Pfam" id="PF08281">
    <property type="entry name" value="Sigma70_r4_2"/>
    <property type="match status" value="1"/>
</dbReference>
<dbReference type="NCBIfam" id="TIGR02937">
    <property type="entry name" value="sigma70-ECF"/>
    <property type="match status" value="1"/>
</dbReference>
<dbReference type="RefSeq" id="WP_243732247.1">
    <property type="nucleotide sequence ID" value="NZ_SNWM01000002.1"/>
</dbReference>
<evidence type="ECO:0000256" key="3">
    <source>
        <dbReference type="ARBA" id="ARBA00023082"/>
    </source>
</evidence>